<keyword evidence="3" id="KW-1185">Reference proteome</keyword>
<dbReference type="Gene3D" id="2.30.110.10">
    <property type="entry name" value="Electron Transport, Fmn-binding Protein, Chain A"/>
    <property type="match status" value="1"/>
</dbReference>
<accession>A0A8H3YES9</accession>
<evidence type="ECO:0000259" key="1">
    <source>
        <dbReference type="Pfam" id="PF13883"/>
    </source>
</evidence>
<proteinExistence type="predicted"/>
<dbReference type="AlphaFoldDB" id="A0A8H3YES9"/>
<dbReference type="PANTHER" id="PTHR37273">
    <property type="entry name" value="CHROMOSOME 8, WHOLE GENOME SHOTGUN SEQUENCE"/>
    <property type="match status" value="1"/>
</dbReference>
<dbReference type="InterPro" id="IPR012349">
    <property type="entry name" value="Split_barrel_FMN-bd"/>
</dbReference>
<comment type="caution">
    <text evidence="2">The sequence shown here is derived from an EMBL/GenBank/DDBJ whole genome shotgun (WGS) entry which is preliminary data.</text>
</comment>
<dbReference type="SUPFAM" id="SSF50475">
    <property type="entry name" value="FMN-binding split barrel"/>
    <property type="match status" value="1"/>
</dbReference>
<dbReference type="Pfam" id="PF13883">
    <property type="entry name" value="CREG_beta-barrel"/>
    <property type="match status" value="1"/>
</dbReference>
<evidence type="ECO:0000313" key="2">
    <source>
        <dbReference type="EMBL" id="GHJ86920.1"/>
    </source>
</evidence>
<dbReference type="EMBL" id="BLZA01000019">
    <property type="protein sequence ID" value="GHJ86920.1"/>
    <property type="molecule type" value="Genomic_DNA"/>
</dbReference>
<dbReference type="Proteomes" id="UP000620104">
    <property type="component" value="Unassembled WGS sequence"/>
</dbReference>
<sequence length="105" mass="11872">MNHSATYMLKEPYNMKPLGRTSPMDHGRVSLIGNMTILNDISSDESKALARCYERYHPDAKAWLPGADDSPHYSVWARFDVHDAYYVGGFGDTHYIGHITPQELA</sequence>
<evidence type="ECO:0000313" key="3">
    <source>
        <dbReference type="Proteomes" id="UP000620104"/>
    </source>
</evidence>
<protein>
    <recommendedName>
        <fullName evidence="1">CREG-like beta-barrel domain-containing protein</fullName>
    </recommendedName>
</protein>
<dbReference type="OrthoDB" id="2138282at2759"/>
<dbReference type="PANTHER" id="PTHR37273:SF1">
    <property type="entry name" value="ADL397C-AP"/>
    <property type="match status" value="1"/>
</dbReference>
<dbReference type="InterPro" id="IPR055343">
    <property type="entry name" value="CREG_beta-barrel"/>
</dbReference>
<gene>
    <name evidence="2" type="ORF">NliqN6_3322</name>
</gene>
<reference evidence="2" key="1">
    <citation type="submission" date="2020-07" db="EMBL/GenBank/DDBJ databases">
        <title>Draft Genome Sequence of a Deep-Sea Yeast, Naganishia (Cryptococcus) liquefaciens strain N6.</title>
        <authorList>
            <person name="Han Y.W."/>
            <person name="Kajitani R."/>
            <person name="Morimoto H."/>
            <person name="Parhat M."/>
            <person name="Tsubouchi H."/>
            <person name="Bakenova O."/>
            <person name="Ogata M."/>
            <person name="Argunhan B."/>
            <person name="Aoki R."/>
            <person name="Kajiwara S."/>
            <person name="Itoh T."/>
            <person name="Iwasaki H."/>
        </authorList>
    </citation>
    <scope>NUCLEOTIDE SEQUENCE</scope>
    <source>
        <strain evidence="2">N6</strain>
    </source>
</reference>
<organism evidence="2 3">
    <name type="scientific">Naganishia liquefaciens</name>
    <dbReference type="NCBI Taxonomy" id="104408"/>
    <lineage>
        <taxon>Eukaryota</taxon>
        <taxon>Fungi</taxon>
        <taxon>Dikarya</taxon>
        <taxon>Basidiomycota</taxon>
        <taxon>Agaricomycotina</taxon>
        <taxon>Tremellomycetes</taxon>
        <taxon>Filobasidiales</taxon>
        <taxon>Filobasidiaceae</taxon>
        <taxon>Naganishia</taxon>
    </lineage>
</organism>
<feature type="domain" description="CREG-like beta-barrel" evidence="1">
    <location>
        <begin position="20"/>
        <end position="100"/>
    </location>
</feature>
<name>A0A8H3YES9_9TREE</name>